<comment type="caution">
    <text evidence="2">The sequence shown here is derived from an EMBL/GenBank/DDBJ whole genome shotgun (WGS) entry which is preliminary data.</text>
</comment>
<proteinExistence type="predicted"/>
<feature type="region of interest" description="Disordered" evidence="1">
    <location>
        <begin position="141"/>
        <end position="163"/>
    </location>
</feature>
<organism evidence="2 3">
    <name type="scientific">Brachionus plicatilis</name>
    <name type="common">Marine rotifer</name>
    <name type="synonym">Brachionus muelleri</name>
    <dbReference type="NCBI Taxonomy" id="10195"/>
    <lineage>
        <taxon>Eukaryota</taxon>
        <taxon>Metazoa</taxon>
        <taxon>Spiralia</taxon>
        <taxon>Gnathifera</taxon>
        <taxon>Rotifera</taxon>
        <taxon>Eurotatoria</taxon>
        <taxon>Monogononta</taxon>
        <taxon>Pseudotrocha</taxon>
        <taxon>Ploima</taxon>
        <taxon>Brachionidae</taxon>
        <taxon>Brachionus</taxon>
    </lineage>
</organism>
<protein>
    <submittedName>
        <fullName evidence="2">Uncharacterized protein</fullName>
    </submittedName>
</protein>
<gene>
    <name evidence="2" type="ORF">BpHYR1_031161</name>
</gene>
<name>A0A3M7T852_BRAPC</name>
<accession>A0A3M7T852</accession>
<dbReference type="Proteomes" id="UP000276133">
    <property type="component" value="Unassembled WGS sequence"/>
</dbReference>
<feature type="compositionally biased region" description="Polar residues" evidence="1">
    <location>
        <begin position="141"/>
        <end position="154"/>
    </location>
</feature>
<sequence length="266" mass="30799">MNQTYTIEAVEVKKSESREQIKKRLSQMRSRAQKMISKHNWQRFVHSNGNLVSDESLPDSTIFNRTKLSKIDIDSVLDSENSKINFMPLLLNKTEFTESRNTKMFEQEEEYKLSLPKIYVPKRRFARQDSVTFIADLASTSTPTKSQPITSTPKKSNHNPMVYHPKKTIRNKTKKAPTSSTRIYKINIESFDLKLVKSTKRKIGDESECKNCNVCQSAKKSKKLSQRIKLKGSNIEFSLEDLLYKPAKGNKKSMELAHHQSKIYFL</sequence>
<evidence type="ECO:0000313" key="3">
    <source>
        <dbReference type="Proteomes" id="UP000276133"/>
    </source>
</evidence>
<dbReference type="EMBL" id="REGN01000130">
    <property type="protein sequence ID" value="RNA44254.1"/>
    <property type="molecule type" value="Genomic_DNA"/>
</dbReference>
<dbReference type="OrthoDB" id="10352518at2759"/>
<keyword evidence="3" id="KW-1185">Reference proteome</keyword>
<dbReference type="AlphaFoldDB" id="A0A3M7T852"/>
<evidence type="ECO:0000256" key="1">
    <source>
        <dbReference type="SAM" id="MobiDB-lite"/>
    </source>
</evidence>
<evidence type="ECO:0000313" key="2">
    <source>
        <dbReference type="EMBL" id="RNA44254.1"/>
    </source>
</evidence>
<reference evidence="2 3" key="1">
    <citation type="journal article" date="2018" name="Sci. Rep.">
        <title>Genomic signatures of local adaptation to the degree of environmental predictability in rotifers.</title>
        <authorList>
            <person name="Franch-Gras L."/>
            <person name="Hahn C."/>
            <person name="Garcia-Roger E.M."/>
            <person name="Carmona M.J."/>
            <person name="Serra M."/>
            <person name="Gomez A."/>
        </authorList>
    </citation>
    <scope>NUCLEOTIDE SEQUENCE [LARGE SCALE GENOMIC DNA]</scope>
    <source>
        <strain evidence="2">HYR1</strain>
    </source>
</reference>